<reference evidence="2" key="1">
    <citation type="journal article" date="2023" name="Plant J.">
        <title>Genome sequences and population genomics provide insights into the demographic history, inbreeding, and mutation load of two 'living fossil' tree species of Dipteronia.</title>
        <authorList>
            <person name="Feng Y."/>
            <person name="Comes H.P."/>
            <person name="Chen J."/>
            <person name="Zhu S."/>
            <person name="Lu R."/>
            <person name="Zhang X."/>
            <person name="Li P."/>
            <person name="Qiu J."/>
            <person name="Olsen K.M."/>
            <person name="Qiu Y."/>
        </authorList>
    </citation>
    <scope>NUCLEOTIDE SEQUENCE</scope>
    <source>
        <strain evidence="2">KIB01</strain>
    </source>
</reference>
<protein>
    <submittedName>
        <fullName evidence="2">Uncharacterized protein</fullName>
    </submittedName>
</protein>
<keyword evidence="1" id="KW-0812">Transmembrane</keyword>
<dbReference type="Proteomes" id="UP001280121">
    <property type="component" value="Unassembled WGS sequence"/>
</dbReference>
<gene>
    <name evidence="2" type="ORF">Ddye_025046</name>
</gene>
<keyword evidence="1" id="KW-0472">Membrane</keyword>
<comment type="caution">
    <text evidence="2">The sequence shown here is derived from an EMBL/GenBank/DDBJ whole genome shotgun (WGS) entry which is preliminary data.</text>
</comment>
<dbReference type="AlphaFoldDB" id="A0AAD9TWZ6"/>
<evidence type="ECO:0000313" key="2">
    <source>
        <dbReference type="EMBL" id="KAK2643283.1"/>
    </source>
</evidence>
<evidence type="ECO:0000313" key="3">
    <source>
        <dbReference type="Proteomes" id="UP001280121"/>
    </source>
</evidence>
<organism evidence="2 3">
    <name type="scientific">Dipteronia dyeriana</name>
    <dbReference type="NCBI Taxonomy" id="168575"/>
    <lineage>
        <taxon>Eukaryota</taxon>
        <taxon>Viridiplantae</taxon>
        <taxon>Streptophyta</taxon>
        <taxon>Embryophyta</taxon>
        <taxon>Tracheophyta</taxon>
        <taxon>Spermatophyta</taxon>
        <taxon>Magnoliopsida</taxon>
        <taxon>eudicotyledons</taxon>
        <taxon>Gunneridae</taxon>
        <taxon>Pentapetalae</taxon>
        <taxon>rosids</taxon>
        <taxon>malvids</taxon>
        <taxon>Sapindales</taxon>
        <taxon>Sapindaceae</taxon>
        <taxon>Hippocastanoideae</taxon>
        <taxon>Acereae</taxon>
        <taxon>Dipteronia</taxon>
    </lineage>
</organism>
<keyword evidence="3" id="KW-1185">Reference proteome</keyword>
<accession>A0AAD9TWZ6</accession>
<name>A0AAD9TWZ6_9ROSI</name>
<sequence>MDKIHKKYPLPSYIPAILFSPLYIIIFFHHLSFPVAGESPHFYNPTETIFLYCGSSGNFPYQDGSRTWIGDITNHKTKQQ</sequence>
<proteinExistence type="predicted"/>
<keyword evidence="1" id="KW-1133">Transmembrane helix</keyword>
<evidence type="ECO:0000256" key="1">
    <source>
        <dbReference type="SAM" id="Phobius"/>
    </source>
</evidence>
<feature type="transmembrane region" description="Helical" evidence="1">
    <location>
        <begin position="12"/>
        <end position="31"/>
    </location>
</feature>
<dbReference type="EMBL" id="JANJYI010000007">
    <property type="protein sequence ID" value="KAK2643283.1"/>
    <property type="molecule type" value="Genomic_DNA"/>
</dbReference>